<evidence type="ECO:0000313" key="2">
    <source>
        <dbReference type="EMBL" id="QRC98793.1"/>
    </source>
</evidence>
<dbReference type="AlphaFoldDB" id="A0A7U2F6X4"/>
<protein>
    <submittedName>
        <fullName evidence="2">Uncharacterized protein</fullName>
    </submittedName>
</protein>
<evidence type="ECO:0000313" key="3">
    <source>
        <dbReference type="Proteomes" id="UP000663193"/>
    </source>
</evidence>
<evidence type="ECO:0000256" key="1">
    <source>
        <dbReference type="SAM" id="MobiDB-lite"/>
    </source>
</evidence>
<reference evidence="3" key="1">
    <citation type="journal article" date="2021" name="BMC Genomics">
        <title>Chromosome-level genome assembly and manually-curated proteome of model necrotroph Parastagonospora nodorum Sn15 reveals a genome-wide trove of candidate effector homologs, and redundancy of virulence-related functions within an accessory chromosome.</title>
        <authorList>
            <person name="Bertazzoni S."/>
            <person name="Jones D.A.B."/>
            <person name="Phan H.T."/>
            <person name="Tan K.-C."/>
            <person name="Hane J.K."/>
        </authorList>
    </citation>
    <scope>NUCLEOTIDE SEQUENCE [LARGE SCALE GENOMIC DNA]</scope>
    <source>
        <strain evidence="3">SN15 / ATCC MYA-4574 / FGSC 10173)</strain>
    </source>
</reference>
<organism evidence="2 3">
    <name type="scientific">Phaeosphaeria nodorum (strain SN15 / ATCC MYA-4574 / FGSC 10173)</name>
    <name type="common">Glume blotch fungus</name>
    <name type="synonym">Parastagonospora nodorum</name>
    <dbReference type="NCBI Taxonomy" id="321614"/>
    <lineage>
        <taxon>Eukaryota</taxon>
        <taxon>Fungi</taxon>
        <taxon>Dikarya</taxon>
        <taxon>Ascomycota</taxon>
        <taxon>Pezizomycotina</taxon>
        <taxon>Dothideomycetes</taxon>
        <taxon>Pleosporomycetidae</taxon>
        <taxon>Pleosporales</taxon>
        <taxon>Pleosporineae</taxon>
        <taxon>Phaeosphaeriaceae</taxon>
        <taxon>Parastagonospora</taxon>
    </lineage>
</organism>
<name>A0A7U2F6X4_PHANO</name>
<feature type="compositionally biased region" description="Basic and acidic residues" evidence="1">
    <location>
        <begin position="65"/>
        <end position="77"/>
    </location>
</feature>
<sequence length="92" mass="10662">MEGHPFVQGENLAKYLFRYGRCNDHTSVWYGLEKRDHEMSIVPEPSGPNWGYFSGIKFFVESMHKEARDKEESDRRASANADAKAPKKGRRQ</sequence>
<feature type="region of interest" description="Disordered" evidence="1">
    <location>
        <begin position="65"/>
        <end position="92"/>
    </location>
</feature>
<gene>
    <name evidence="2" type="ORF">JI435_061670</name>
</gene>
<dbReference type="KEGG" id="pno:SNOG_06167"/>
<dbReference type="RefSeq" id="XP_001796549.1">
    <property type="nucleotide sequence ID" value="XM_001796497.1"/>
</dbReference>
<proteinExistence type="predicted"/>
<dbReference type="EMBL" id="CP069031">
    <property type="protein sequence ID" value="QRC98793.1"/>
    <property type="molecule type" value="Genomic_DNA"/>
</dbReference>
<dbReference type="VEuPathDB" id="FungiDB:JI435_061670"/>
<dbReference type="Proteomes" id="UP000663193">
    <property type="component" value="Chromosome 9"/>
</dbReference>
<accession>A0A7U2F6X4</accession>
<keyword evidence="3" id="KW-1185">Reference proteome</keyword>